<feature type="domain" description="BEACH-type PH" evidence="1">
    <location>
        <begin position="45"/>
        <end position="97"/>
    </location>
</feature>
<gene>
    <name evidence="2" type="ORF">TPAB3V08_LOCUS11761</name>
</gene>
<dbReference type="PROSITE" id="PS51783">
    <property type="entry name" value="PH_BEACH"/>
    <property type="match status" value="1"/>
</dbReference>
<dbReference type="SUPFAM" id="SSF50729">
    <property type="entry name" value="PH domain-like"/>
    <property type="match status" value="1"/>
</dbReference>
<name>A0ABN7PAR2_TIMPD</name>
<evidence type="ECO:0000313" key="3">
    <source>
        <dbReference type="Proteomes" id="UP001153148"/>
    </source>
</evidence>
<dbReference type="EMBL" id="CAJPIN010037154">
    <property type="protein sequence ID" value="CAG2064817.1"/>
    <property type="molecule type" value="Genomic_DNA"/>
</dbReference>
<organism evidence="2 3">
    <name type="scientific">Timema podura</name>
    <name type="common">Walking stick</name>
    <dbReference type="NCBI Taxonomy" id="61482"/>
    <lineage>
        <taxon>Eukaryota</taxon>
        <taxon>Metazoa</taxon>
        <taxon>Ecdysozoa</taxon>
        <taxon>Arthropoda</taxon>
        <taxon>Hexapoda</taxon>
        <taxon>Insecta</taxon>
        <taxon>Pterygota</taxon>
        <taxon>Neoptera</taxon>
        <taxon>Polyneoptera</taxon>
        <taxon>Phasmatodea</taxon>
        <taxon>Timematodea</taxon>
        <taxon>Timematoidea</taxon>
        <taxon>Timematidae</taxon>
        <taxon>Timema</taxon>
    </lineage>
</organism>
<dbReference type="Gene3D" id="2.30.29.30">
    <property type="entry name" value="Pleckstrin-homology domain (PH domain)/Phosphotyrosine-binding domain (PTB)"/>
    <property type="match status" value="1"/>
</dbReference>
<dbReference type="InterPro" id="IPR023362">
    <property type="entry name" value="PH-BEACH_dom"/>
</dbReference>
<evidence type="ECO:0000313" key="2">
    <source>
        <dbReference type="EMBL" id="CAG2064817.1"/>
    </source>
</evidence>
<keyword evidence="3" id="KW-1185">Reference proteome</keyword>
<comment type="caution">
    <text evidence="2">The sequence shown here is derived from an EMBL/GenBank/DDBJ whole genome shotgun (WGS) entry which is preliminary data.</text>
</comment>
<dbReference type="InterPro" id="IPR011993">
    <property type="entry name" value="PH-like_dom_sf"/>
</dbReference>
<proteinExistence type="predicted"/>
<accession>A0ABN7PAR2</accession>
<reference evidence="2" key="1">
    <citation type="submission" date="2021-03" db="EMBL/GenBank/DDBJ databases">
        <authorList>
            <person name="Tran Van P."/>
        </authorList>
    </citation>
    <scope>NUCLEOTIDE SEQUENCE</scope>
</reference>
<dbReference type="Proteomes" id="UP001153148">
    <property type="component" value="Unassembled WGS sequence"/>
</dbReference>
<evidence type="ECO:0000259" key="1">
    <source>
        <dbReference type="PROSITE" id="PS51783"/>
    </source>
</evidence>
<sequence length="97" mass="10950">MQSEEIPLSFNLASAVVRGETEEDNSLEEELRLVSEAENEGPENSGKEKLILSQECELVTLMSVVKGRLDLTTSHVYFYDLSQLKDDVERQDFKVIG</sequence>
<protein>
    <recommendedName>
        <fullName evidence="1">BEACH-type PH domain-containing protein</fullName>
    </recommendedName>
</protein>